<evidence type="ECO:0000256" key="2">
    <source>
        <dbReference type="SAM" id="MobiDB-lite"/>
    </source>
</evidence>
<dbReference type="Pfam" id="PF00400">
    <property type="entry name" value="WD40"/>
    <property type="match status" value="2"/>
</dbReference>
<evidence type="ECO:0000256" key="1">
    <source>
        <dbReference type="PROSITE-ProRule" id="PRU00221"/>
    </source>
</evidence>
<dbReference type="Gene3D" id="2.130.10.10">
    <property type="entry name" value="YVTN repeat-like/Quinoprotein amine dehydrogenase"/>
    <property type="match status" value="1"/>
</dbReference>
<dbReference type="PANTHER" id="PTHR19845">
    <property type="entry name" value="KATANIN P80 SUBUNIT"/>
    <property type="match status" value="1"/>
</dbReference>
<dbReference type="PROSITE" id="PS50294">
    <property type="entry name" value="WD_REPEATS_REGION"/>
    <property type="match status" value="1"/>
</dbReference>
<protein>
    <submittedName>
        <fullName evidence="3">(rape) hypothetical protein</fullName>
    </submittedName>
</protein>
<sequence length="261" mass="30176">MSCVETNNKLRLNLQNEQQPNNQTNRRSRRKLKKSVHLIVESMVKAHGCSDASIIIIIIQIPVSTFFPFEQLSSSARESSDVSESRRTRKIDVPRRSQDRPLDRCKNSNKAQIFRCQWQDHVLYAKIWDIRKKGCIQTYKGHTRGISTVKFTPDGRWLVSGGLDNVVKLLHEFKFHDGPIRSLDSHPLEFLLATGEFLWFIFSIRSIAFHPDGQTLFCGLDDGLKVYSWEPMICRDSVWVWVSDISKLEPLELDLRMGMNA</sequence>
<dbReference type="PANTHER" id="PTHR19845:SF19">
    <property type="entry name" value="KATANIN P80 WD40 REPEAT-CONTAINING SUBUNIT B1 HOMOLOG KTN80.1"/>
    <property type="match status" value="1"/>
</dbReference>
<feature type="region of interest" description="Disordered" evidence="2">
    <location>
        <begin position="1"/>
        <end position="31"/>
    </location>
</feature>
<gene>
    <name evidence="3" type="ORF">DARMORV10_C08P48640.1</name>
</gene>
<dbReference type="AlphaFoldDB" id="A0A816UM61"/>
<keyword evidence="1" id="KW-0853">WD repeat</keyword>
<feature type="region of interest" description="Disordered" evidence="2">
    <location>
        <begin position="78"/>
        <end position="104"/>
    </location>
</feature>
<reference evidence="3" key="1">
    <citation type="submission" date="2021-01" db="EMBL/GenBank/DDBJ databases">
        <authorList>
            <consortium name="Genoscope - CEA"/>
            <person name="William W."/>
        </authorList>
    </citation>
    <scope>NUCLEOTIDE SEQUENCE</scope>
</reference>
<dbReference type="Proteomes" id="UP001295469">
    <property type="component" value="Chromosome C08"/>
</dbReference>
<dbReference type="InterPro" id="IPR015943">
    <property type="entry name" value="WD40/YVTN_repeat-like_dom_sf"/>
</dbReference>
<evidence type="ECO:0000313" key="3">
    <source>
        <dbReference type="EMBL" id="CAF2115958.1"/>
    </source>
</evidence>
<feature type="compositionally biased region" description="Low complexity" evidence="2">
    <location>
        <begin position="10"/>
        <end position="25"/>
    </location>
</feature>
<organism evidence="3">
    <name type="scientific">Brassica napus</name>
    <name type="common">Rape</name>
    <dbReference type="NCBI Taxonomy" id="3708"/>
    <lineage>
        <taxon>Eukaryota</taxon>
        <taxon>Viridiplantae</taxon>
        <taxon>Streptophyta</taxon>
        <taxon>Embryophyta</taxon>
        <taxon>Tracheophyta</taxon>
        <taxon>Spermatophyta</taxon>
        <taxon>Magnoliopsida</taxon>
        <taxon>eudicotyledons</taxon>
        <taxon>Gunneridae</taxon>
        <taxon>Pentapetalae</taxon>
        <taxon>rosids</taxon>
        <taxon>malvids</taxon>
        <taxon>Brassicales</taxon>
        <taxon>Brassicaceae</taxon>
        <taxon>Brassiceae</taxon>
        <taxon>Brassica</taxon>
    </lineage>
</organism>
<feature type="repeat" description="WD" evidence="1">
    <location>
        <begin position="139"/>
        <end position="169"/>
    </location>
</feature>
<dbReference type="EMBL" id="HG994372">
    <property type="protein sequence ID" value="CAF2115958.1"/>
    <property type="molecule type" value="Genomic_DNA"/>
</dbReference>
<dbReference type="SUPFAM" id="SSF50978">
    <property type="entry name" value="WD40 repeat-like"/>
    <property type="match status" value="1"/>
</dbReference>
<accession>A0A816UM61</accession>
<dbReference type="SMART" id="SM00320">
    <property type="entry name" value="WD40"/>
    <property type="match status" value="2"/>
</dbReference>
<proteinExistence type="predicted"/>
<dbReference type="InterPro" id="IPR036322">
    <property type="entry name" value="WD40_repeat_dom_sf"/>
</dbReference>
<name>A0A816UM61_BRANA</name>
<dbReference type="InterPro" id="IPR001680">
    <property type="entry name" value="WD40_rpt"/>
</dbReference>
<dbReference type="PROSITE" id="PS50082">
    <property type="entry name" value="WD_REPEATS_2"/>
    <property type="match status" value="1"/>
</dbReference>